<organism evidence="1 2">
    <name type="scientific">Linum tenue</name>
    <dbReference type="NCBI Taxonomy" id="586396"/>
    <lineage>
        <taxon>Eukaryota</taxon>
        <taxon>Viridiplantae</taxon>
        <taxon>Streptophyta</taxon>
        <taxon>Embryophyta</taxon>
        <taxon>Tracheophyta</taxon>
        <taxon>Spermatophyta</taxon>
        <taxon>Magnoliopsida</taxon>
        <taxon>eudicotyledons</taxon>
        <taxon>Gunneridae</taxon>
        <taxon>Pentapetalae</taxon>
        <taxon>rosids</taxon>
        <taxon>fabids</taxon>
        <taxon>Malpighiales</taxon>
        <taxon>Linaceae</taxon>
        <taxon>Linum</taxon>
    </lineage>
</organism>
<dbReference type="Proteomes" id="UP001154282">
    <property type="component" value="Unassembled WGS sequence"/>
</dbReference>
<dbReference type="EMBL" id="CAMGYJ010000008">
    <property type="protein sequence ID" value="CAI0461702.1"/>
    <property type="molecule type" value="Genomic_DNA"/>
</dbReference>
<protein>
    <submittedName>
        <fullName evidence="1">Uncharacterized protein</fullName>
    </submittedName>
</protein>
<gene>
    <name evidence="1" type="ORF">LITE_LOCUS35057</name>
</gene>
<name>A0AAV0NT56_9ROSI</name>
<proteinExistence type="predicted"/>
<evidence type="ECO:0000313" key="2">
    <source>
        <dbReference type="Proteomes" id="UP001154282"/>
    </source>
</evidence>
<comment type="caution">
    <text evidence="1">The sequence shown here is derived from an EMBL/GenBank/DDBJ whole genome shotgun (WGS) entry which is preliminary data.</text>
</comment>
<sequence>MRSWWDITCARKWHPTRLISTSSATSIYTPSNPGISKATLSLSLYHSSAFILTTKTKSTLLGLGLTELQLLGSGKQLGETKQFMTKQS</sequence>
<evidence type="ECO:0000313" key="1">
    <source>
        <dbReference type="EMBL" id="CAI0461702.1"/>
    </source>
</evidence>
<dbReference type="AlphaFoldDB" id="A0AAV0NT56"/>
<keyword evidence="2" id="KW-1185">Reference proteome</keyword>
<reference evidence="1" key="1">
    <citation type="submission" date="2022-08" db="EMBL/GenBank/DDBJ databases">
        <authorList>
            <person name="Gutierrez-Valencia J."/>
        </authorList>
    </citation>
    <scope>NUCLEOTIDE SEQUENCE</scope>
</reference>
<accession>A0AAV0NT56</accession>